<comment type="caution">
    <text evidence="1">The sequence shown here is derived from an EMBL/GenBank/DDBJ whole genome shotgun (WGS) entry which is preliminary data.</text>
</comment>
<evidence type="ECO:0000313" key="1">
    <source>
        <dbReference type="EMBL" id="MDT0496685.1"/>
    </source>
</evidence>
<name>A0ABU2WFN6_9GAMM</name>
<dbReference type="EMBL" id="JAVRIC010000005">
    <property type="protein sequence ID" value="MDT0496685.1"/>
    <property type="molecule type" value="Genomic_DNA"/>
</dbReference>
<organism evidence="1 2">
    <name type="scientific">Banduia mediterranea</name>
    <dbReference type="NCBI Taxonomy" id="3075609"/>
    <lineage>
        <taxon>Bacteria</taxon>
        <taxon>Pseudomonadati</taxon>
        <taxon>Pseudomonadota</taxon>
        <taxon>Gammaproteobacteria</taxon>
        <taxon>Nevskiales</taxon>
        <taxon>Algiphilaceae</taxon>
        <taxon>Banduia</taxon>
    </lineage>
</organism>
<keyword evidence="2" id="KW-1185">Reference proteome</keyword>
<dbReference type="RefSeq" id="WP_311364079.1">
    <property type="nucleotide sequence ID" value="NZ_JAVRIC010000005.1"/>
</dbReference>
<gene>
    <name evidence="1" type="ORF">RM530_04825</name>
</gene>
<reference evidence="1 2" key="1">
    <citation type="submission" date="2023-09" db="EMBL/GenBank/DDBJ databases">
        <authorList>
            <person name="Rey-Velasco X."/>
        </authorList>
    </citation>
    <scope>NUCLEOTIDE SEQUENCE [LARGE SCALE GENOMIC DNA]</scope>
    <source>
        <strain evidence="1 2">W345</strain>
    </source>
</reference>
<protein>
    <submittedName>
        <fullName evidence="1">Uncharacterized protein</fullName>
    </submittedName>
</protein>
<proteinExistence type="predicted"/>
<accession>A0ABU2WFN6</accession>
<dbReference type="Proteomes" id="UP001254608">
    <property type="component" value="Unassembled WGS sequence"/>
</dbReference>
<sequence>MRFPLPWTAMFLYKRLDVRLGRAWLVVRGLALSHGALIANSMVSMPICRAMRANP</sequence>
<evidence type="ECO:0000313" key="2">
    <source>
        <dbReference type="Proteomes" id="UP001254608"/>
    </source>
</evidence>